<dbReference type="OrthoDB" id="21018at2759"/>
<dbReference type="GO" id="GO:0005524">
    <property type="term" value="F:ATP binding"/>
    <property type="evidence" value="ECO:0007669"/>
    <property type="project" value="UniProtKB-KW"/>
</dbReference>
<dbReference type="SUPFAM" id="SSF56112">
    <property type="entry name" value="Protein kinase-like (PK-like)"/>
    <property type="match status" value="1"/>
</dbReference>
<keyword evidence="11" id="KW-1185">Reference proteome</keyword>
<dbReference type="GO" id="GO:0005737">
    <property type="term" value="C:cytoplasm"/>
    <property type="evidence" value="ECO:0007669"/>
    <property type="project" value="TreeGrafter"/>
</dbReference>
<dbReference type="STRING" id="857342.A0A2T3AVC7"/>
<dbReference type="Gene3D" id="3.30.200.20">
    <property type="entry name" value="Phosphorylase Kinase, domain 1"/>
    <property type="match status" value="1"/>
</dbReference>
<comment type="catalytic activity">
    <reaction evidence="7">
        <text>L-threonyl-[protein] + ATP = O-phospho-L-threonyl-[protein] + ADP + H(+)</text>
        <dbReference type="Rhea" id="RHEA:46608"/>
        <dbReference type="Rhea" id="RHEA-COMP:11060"/>
        <dbReference type="Rhea" id="RHEA-COMP:11605"/>
        <dbReference type="ChEBI" id="CHEBI:15378"/>
        <dbReference type="ChEBI" id="CHEBI:30013"/>
        <dbReference type="ChEBI" id="CHEBI:30616"/>
        <dbReference type="ChEBI" id="CHEBI:61977"/>
        <dbReference type="ChEBI" id="CHEBI:456216"/>
        <dbReference type="EC" id="2.7.11.1"/>
    </reaction>
</comment>
<keyword evidence="3" id="KW-0808">Transferase</keyword>
<dbReference type="GO" id="GO:0000278">
    <property type="term" value="P:mitotic cell cycle"/>
    <property type="evidence" value="ECO:0007669"/>
    <property type="project" value="TreeGrafter"/>
</dbReference>
<dbReference type="SMART" id="SM01331">
    <property type="entry name" value="DUF3635"/>
    <property type="match status" value="1"/>
</dbReference>
<dbReference type="EMBL" id="KZ679015">
    <property type="protein sequence ID" value="PSS12630.1"/>
    <property type="molecule type" value="Genomic_DNA"/>
</dbReference>
<evidence type="ECO:0000256" key="8">
    <source>
        <dbReference type="ARBA" id="ARBA00048679"/>
    </source>
</evidence>
<name>A0A2T3AVC7_AMORE</name>
<reference evidence="10 11" key="1">
    <citation type="journal article" date="2018" name="New Phytol.">
        <title>Comparative genomics and transcriptomics depict ericoid mycorrhizal fungi as versatile saprotrophs and plant mutualists.</title>
        <authorList>
            <person name="Martino E."/>
            <person name="Morin E."/>
            <person name="Grelet G.A."/>
            <person name="Kuo A."/>
            <person name="Kohler A."/>
            <person name="Daghino S."/>
            <person name="Barry K.W."/>
            <person name="Cichocki N."/>
            <person name="Clum A."/>
            <person name="Dockter R.B."/>
            <person name="Hainaut M."/>
            <person name="Kuo R.C."/>
            <person name="LaButti K."/>
            <person name="Lindahl B.D."/>
            <person name="Lindquist E.A."/>
            <person name="Lipzen A."/>
            <person name="Khouja H.R."/>
            <person name="Magnuson J."/>
            <person name="Murat C."/>
            <person name="Ohm R.A."/>
            <person name="Singer S.W."/>
            <person name="Spatafora J.W."/>
            <person name="Wang M."/>
            <person name="Veneault-Fourrey C."/>
            <person name="Henrissat B."/>
            <person name="Grigoriev I.V."/>
            <person name="Martin F.M."/>
            <person name="Perotto S."/>
        </authorList>
    </citation>
    <scope>NUCLEOTIDE SEQUENCE [LARGE SCALE GENOMIC DNA]</scope>
    <source>
        <strain evidence="10 11">ATCC 22711</strain>
    </source>
</reference>
<dbReference type="Pfam" id="PF12330">
    <property type="entry name" value="Haspin_kinase"/>
    <property type="match status" value="1"/>
</dbReference>
<dbReference type="Proteomes" id="UP000241818">
    <property type="component" value="Unassembled WGS sequence"/>
</dbReference>
<evidence type="ECO:0000256" key="3">
    <source>
        <dbReference type="ARBA" id="ARBA00022679"/>
    </source>
</evidence>
<dbReference type="PANTHER" id="PTHR24419">
    <property type="entry name" value="INTERLEUKIN-1 RECEPTOR-ASSOCIATED KINASE"/>
    <property type="match status" value="1"/>
</dbReference>
<comment type="catalytic activity">
    <reaction evidence="8">
        <text>L-seryl-[protein] + ATP = O-phospho-L-seryl-[protein] + ADP + H(+)</text>
        <dbReference type="Rhea" id="RHEA:17989"/>
        <dbReference type="Rhea" id="RHEA-COMP:9863"/>
        <dbReference type="Rhea" id="RHEA-COMP:11604"/>
        <dbReference type="ChEBI" id="CHEBI:15378"/>
        <dbReference type="ChEBI" id="CHEBI:29999"/>
        <dbReference type="ChEBI" id="CHEBI:30616"/>
        <dbReference type="ChEBI" id="CHEBI:83421"/>
        <dbReference type="ChEBI" id="CHEBI:456216"/>
        <dbReference type="EC" id="2.7.11.1"/>
    </reaction>
</comment>
<evidence type="ECO:0000256" key="7">
    <source>
        <dbReference type="ARBA" id="ARBA00047899"/>
    </source>
</evidence>
<evidence type="ECO:0000256" key="2">
    <source>
        <dbReference type="ARBA" id="ARBA00022527"/>
    </source>
</evidence>
<evidence type="ECO:0000256" key="6">
    <source>
        <dbReference type="ARBA" id="ARBA00022840"/>
    </source>
</evidence>
<evidence type="ECO:0000313" key="10">
    <source>
        <dbReference type="EMBL" id="PSS12630.1"/>
    </source>
</evidence>
<dbReference type="InterPro" id="IPR011009">
    <property type="entry name" value="Kinase-like_dom_sf"/>
</dbReference>
<dbReference type="GO" id="GO:0072354">
    <property type="term" value="F:histone H3T3 kinase activity"/>
    <property type="evidence" value="ECO:0007669"/>
    <property type="project" value="TreeGrafter"/>
</dbReference>
<dbReference type="AlphaFoldDB" id="A0A2T3AVC7"/>
<evidence type="ECO:0000256" key="5">
    <source>
        <dbReference type="ARBA" id="ARBA00022777"/>
    </source>
</evidence>
<dbReference type="GO" id="GO:0005634">
    <property type="term" value="C:nucleus"/>
    <property type="evidence" value="ECO:0007669"/>
    <property type="project" value="TreeGrafter"/>
</dbReference>
<organism evidence="10 11">
    <name type="scientific">Amorphotheca resinae ATCC 22711</name>
    <dbReference type="NCBI Taxonomy" id="857342"/>
    <lineage>
        <taxon>Eukaryota</taxon>
        <taxon>Fungi</taxon>
        <taxon>Dikarya</taxon>
        <taxon>Ascomycota</taxon>
        <taxon>Pezizomycotina</taxon>
        <taxon>Leotiomycetes</taxon>
        <taxon>Helotiales</taxon>
        <taxon>Amorphothecaceae</taxon>
        <taxon>Amorphotheca</taxon>
    </lineage>
</organism>
<evidence type="ECO:0000259" key="9">
    <source>
        <dbReference type="PROSITE" id="PS50011"/>
    </source>
</evidence>
<dbReference type="GeneID" id="36576962"/>
<sequence length="330" mass="37584">MPLRLPSDPPSMESEVAVSVEQVVSEIRIMNIMTEVPGFVLFKEAHLLKGKPSDAIISAWDEYNSQSTEGSFFPHPASYSDSSIFLVVELGDAGEVLEHFEVNSIEKLWDIFLGVVMALSRAENFAEFEHRDLHENNICISTRERSKVSHSLPEAIKFGRSNLEVTLIDYGLSRAKMPNGDVVFFDLESDLEVFRGEDGKAQFDTYRRMRTHLFTGKHTMFKRNWHTETSRSKNSGHTWAEYTPYSNVLWIKYLLKWLRTAYLKAIAPSDDSVEWNRTEGLSKLNKKLDVRTKYGAFESATDVLVFAAEQGWISAEQMESYGVDSSILSQ</sequence>
<dbReference type="PANTHER" id="PTHR24419:SF18">
    <property type="entry name" value="SERINE_THREONINE-PROTEIN KINASE HASPIN"/>
    <property type="match status" value="1"/>
</dbReference>
<protein>
    <recommendedName>
        <fullName evidence="1">non-specific serine/threonine protein kinase</fullName>
        <ecNumber evidence="1">2.7.11.1</ecNumber>
    </recommendedName>
</protein>
<keyword evidence="6" id="KW-0067">ATP-binding</keyword>
<dbReference type="InterPro" id="IPR024604">
    <property type="entry name" value="GSG2_C"/>
</dbReference>
<gene>
    <name evidence="10" type="ORF">M430DRAFT_60814</name>
</gene>
<dbReference type="Gene3D" id="1.10.510.10">
    <property type="entry name" value="Transferase(Phosphotransferase) domain 1"/>
    <property type="match status" value="1"/>
</dbReference>
<feature type="domain" description="Protein kinase" evidence="9">
    <location>
        <begin position="1"/>
        <end position="330"/>
    </location>
</feature>
<dbReference type="RefSeq" id="XP_024718628.1">
    <property type="nucleotide sequence ID" value="XM_024868881.1"/>
</dbReference>
<accession>A0A2T3AVC7</accession>
<proteinExistence type="predicted"/>
<keyword evidence="2" id="KW-0723">Serine/threonine-protein kinase</keyword>
<evidence type="ECO:0000313" key="11">
    <source>
        <dbReference type="Proteomes" id="UP000241818"/>
    </source>
</evidence>
<dbReference type="EC" id="2.7.11.1" evidence="1"/>
<evidence type="ECO:0000256" key="4">
    <source>
        <dbReference type="ARBA" id="ARBA00022741"/>
    </source>
</evidence>
<dbReference type="GO" id="GO:0035556">
    <property type="term" value="P:intracellular signal transduction"/>
    <property type="evidence" value="ECO:0007669"/>
    <property type="project" value="TreeGrafter"/>
</dbReference>
<dbReference type="InterPro" id="IPR000719">
    <property type="entry name" value="Prot_kinase_dom"/>
</dbReference>
<dbReference type="PROSITE" id="PS50011">
    <property type="entry name" value="PROTEIN_KINASE_DOM"/>
    <property type="match status" value="1"/>
</dbReference>
<evidence type="ECO:0000256" key="1">
    <source>
        <dbReference type="ARBA" id="ARBA00012513"/>
    </source>
</evidence>
<keyword evidence="5" id="KW-0418">Kinase</keyword>
<dbReference type="InParanoid" id="A0A2T3AVC7"/>
<keyword evidence="4" id="KW-0547">Nucleotide-binding</keyword>